<keyword evidence="1" id="KW-0812">Transmembrane</keyword>
<protein>
    <submittedName>
        <fullName evidence="2">Uncharacterized protein</fullName>
    </submittedName>
</protein>
<reference evidence="2" key="2">
    <citation type="submission" date="2023-06" db="EMBL/GenBank/DDBJ databases">
        <authorList>
            <consortium name="Lawrence Berkeley National Laboratory"/>
            <person name="Haridas S."/>
            <person name="Hensen N."/>
            <person name="Bonometti L."/>
            <person name="Westerberg I."/>
            <person name="Brannstrom I.O."/>
            <person name="Guillou S."/>
            <person name="Cros-Aarteil S."/>
            <person name="Calhoun S."/>
            <person name="Kuo A."/>
            <person name="Mondo S."/>
            <person name="Pangilinan J."/>
            <person name="Riley R."/>
            <person name="Labutti K."/>
            <person name="Andreopoulos B."/>
            <person name="Lipzen A."/>
            <person name="Chen C."/>
            <person name="Yanf M."/>
            <person name="Daum C."/>
            <person name="Ng V."/>
            <person name="Clum A."/>
            <person name="Steindorff A."/>
            <person name="Ohm R."/>
            <person name="Martin F."/>
            <person name="Silar P."/>
            <person name="Natvig D."/>
            <person name="Lalanne C."/>
            <person name="Gautier V."/>
            <person name="Ament-Velasquez S.L."/>
            <person name="Kruys A."/>
            <person name="Hutchinson M.I."/>
            <person name="Powell A.J."/>
            <person name="Barry K."/>
            <person name="Miller A.N."/>
            <person name="Grigoriev I.V."/>
            <person name="Debuchy R."/>
            <person name="Gladieux P."/>
            <person name="Thoren M.H."/>
            <person name="Johannesson H."/>
        </authorList>
    </citation>
    <scope>NUCLEOTIDE SEQUENCE</scope>
    <source>
        <strain evidence="2">SMH4131-1</strain>
    </source>
</reference>
<evidence type="ECO:0000313" key="3">
    <source>
        <dbReference type="Proteomes" id="UP001286456"/>
    </source>
</evidence>
<sequence>MAAVRSRQHNDACFRSRLPIPVLHPWALTSLLVYVLSIVHGRHALTGMSRVDVSVRPAIYYLVGQVRPCASMPGMESWRRMLSRKVGQSRAGWGSHDYLTLLAILPCTA</sequence>
<gene>
    <name evidence="2" type="ORF">B0T19DRAFT_138641</name>
</gene>
<reference evidence="2" key="1">
    <citation type="journal article" date="2023" name="Mol. Phylogenet. Evol.">
        <title>Genome-scale phylogeny and comparative genomics of the fungal order Sordariales.</title>
        <authorList>
            <person name="Hensen N."/>
            <person name="Bonometti L."/>
            <person name="Westerberg I."/>
            <person name="Brannstrom I.O."/>
            <person name="Guillou S."/>
            <person name="Cros-Aarteil S."/>
            <person name="Calhoun S."/>
            <person name="Haridas S."/>
            <person name="Kuo A."/>
            <person name="Mondo S."/>
            <person name="Pangilinan J."/>
            <person name="Riley R."/>
            <person name="LaButti K."/>
            <person name="Andreopoulos B."/>
            <person name="Lipzen A."/>
            <person name="Chen C."/>
            <person name="Yan M."/>
            <person name="Daum C."/>
            <person name="Ng V."/>
            <person name="Clum A."/>
            <person name="Steindorff A."/>
            <person name="Ohm R.A."/>
            <person name="Martin F."/>
            <person name="Silar P."/>
            <person name="Natvig D.O."/>
            <person name="Lalanne C."/>
            <person name="Gautier V."/>
            <person name="Ament-Velasquez S.L."/>
            <person name="Kruys A."/>
            <person name="Hutchinson M.I."/>
            <person name="Powell A.J."/>
            <person name="Barry K."/>
            <person name="Miller A.N."/>
            <person name="Grigoriev I.V."/>
            <person name="Debuchy R."/>
            <person name="Gladieux P."/>
            <person name="Hiltunen Thoren M."/>
            <person name="Johannesson H."/>
        </authorList>
    </citation>
    <scope>NUCLEOTIDE SEQUENCE</scope>
    <source>
        <strain evidence="2">SMH4131-1</strain>
    </source>
</reference>
<accession>A0AAE0MJX7</accession>
<dbReference type="Proteomes" id="UP001286456">
    <property type="component" value="Unassembled WGS sequence"/>
</dbReference>
<feature type="transmembrane region" description="Helical" evidence="1">
    <location>
        <begin position="23"/>
        <end position="41"/>
    </location>
</feature>
<keyword evidence="3" id="KW-1185">Reference proteome</keyword>
<name>A0AAE0MJX7_9PEZI</name>
<organism evidence="2 3">
    <name type="scientific">Cercophora scortea</name>
    <dbReference type="NCBI Taxonomy" id="314031"/>
    <lineage>
        <taxon>Eukaryota</taxon>
        <taxon>Fungi</taxon>
        <taxon>Dikarya</taxon>
        <taxon>Ascomycota</taxon>
        <taxon>Pezizomycotina</taxon>
        <taxon>Sordariomycetes</taxon>
        <taxon>Sordariomycetidae</taxon>
        <taxon>Sordariales</taxon>
        <taxon>Lasiosphaeriaceae</taxon>
        <taxon>Cercophora</taxon>
    </lineage>
</organism>
<keyword evidence="1" id="KW-1133">Transmembrane helix</keyword>
<evidence type="ECO:0000313" key="2">
    <source>
        <dbReference type="EMBL" id="KAK3333829.1"/>
    </source>
</evidence>
<comment type="caution">
    <text evidence="2">The sequence shown here is derived from an EMBL/GenBank/DDBJ whole genome shotgun (WGS) entry which is preliminary data.</text>
</comment>
<proteinExistence type="predicted"/>
<dbReference type="EMBL" id="JAUEPO010000002">
    <property type="protein sequence ID" value="KAK3333829.1"/>
    <property type="molecule type" value="Genomic_DNA"/>
</dbReference>
<evidence type="ECO:0000256" key="1">
    <source>
        <dbReference type="SAM" id="Phobius"/>
    </source>
</evidence>
<keyword evidence="1" id="KW-0472">Membrane</keyword>
<dbReference type="AlphaFoldDB" id="A0AAE0MJX7"/>